<evidence type="ECO:0000256" key="6">
    <source>
        <dbReference type="ARBA" id="ARBA00022741"/>
    </source>
</evidence>
<feature type="region of interest" description="Disordered" evidence="12">
    <location>
        <begin position="619"/>
        <end position="641"/>
    </location>
</feature>
<dbReference type="InterPro" id="IPR033479">
    <property type="entry name" value="dCache_1"/>
</dbReference>
<keyword evidence="6" id="KW-0547">Nucleotide-binding</keyword>
<keyword evidence="11 13" id="KW-0472">Membrane</keyword>
<dbReference type="GO" id="GO:0004673">
    <property type="term" value="F:protein histidine kinase activity"/>
    <property type="evidence" value="ECO:0007669"/>
    <property type="project" value="UniProtKB-EC"/>
</dbReference>
<keyword evidence="2" id="KW-1003">Cell membrane</keyword>
<dbReference type="PANTHER" id="PTHR34220:SF11">
    <property type="entry name" value="SENSOR PROTEIN KINASE HPTS"/>
    <property type="match status" value="1"/>
</dbReference>
<evidence type="ECO:0000256" key="9">
    <source>
        <dbReference type="ARBA" id="ARBA00022989"/>
    </source>
</evidence>
<feature type="transmembrane region" description="Helical" evidence="13">
    <location>
        <begin position="335"/>
        <end position="359"/>
    </location>
</feature>
<evidence type="ECO:0000259" key="14">
    <source>
        <dbReference type="PROSITE" id="PS50885"/>
    </source>
</evidence>
<dbReference type="Pfam" id="PF06580">
    <property type="entry name" value="His_kinase"/>
    <property type="match status" value="1"/>
</dbReference>
<keyword evidence="5 13" id="KW-0812">Transmembrane</keyword>
<evidence type="ECO:0000256" key="8">
    <source>
        <dbReference type="ARBA" id="ARBA00022840"/>
    </source>
</evidence>
<feature type="region of interest" description="Disordered" evidence="12">
    <location>
        <begin position="574"/>
        <end position="595"/>
    </location>
</feature>
<dbReference type="SMART" id="SM00387">
    <property type="entry name" value="HATPase_c"/>
    <property type="match status" value="1"/>
</dbReference>
<evidence type="ECO:0000256" key="11">
    <source>
        <dbReference type="ARBA" id="ARBA00023136"/>
    </source>
</evidence>
<keyword evidence="7 15" id="KW-0418">Kinase</keyword>
<keyword evidence="4 15" id="KW-0808">Transferase</keyword>
<dbReference type="Pfam" id="PF02518">
    <property type="entry name" value="HATPase_c"/>
    <property type="match status" value="1"/>
</dbReference>
<sequence length="641" mass="72048">MTTIARALAKLIEWPARRMERKLFIVFLFLVLLPVGLIGYMSAERYADSIEANTVTYVSELSDAMISKLDDYILDMKKISIIPSYLDDIRIGLKRSNVFYALRAETEGNDGQEAAASPSADGILPEEELLRLEIQREAESSIYFMNNIKQGTNSVYLFDRYGHAYFALKSGGVRGDLERMYPQWKELAQEGHGYPILVSTQEVSGRPSNARYVFTVVREIVDTSFESIGTIAVDANIAVIENIVRDLDKTTFGTTLIVDERGRVIFDSEKKYLTRSFPHGELLERASGLEGSFHAVVDGRPMLTIYKRSEETGWKMIITVPERELMAGAVKTRNLTLATTLAAVLLALLISLVLIIALTRPLRTLVRLMKVVQSGNLDVTFPVRRPDETGLVGSAFNRMLLRVRTLIDDVYLAGQRNKEAELKALQNQINPHFIYNTLESIRMTAVMNDDTEVSDMTHLLGKLLRYGIGGGTETVPLSKELEHLKLYVQLLNYRYGNRFSLSLPTGPFDGELPVMKLLFQPIVENSVNHGLEDGKPTMDIRIRCERNGLEHRFVISDNGAGMSEEALRQLKLKLEEPERSRPSSGSEEEDPRGIGLRNVHERLRLRYGEMFGLQVEAEEGAGTTVTVRFPAEAKSGRERTS</sequence>
<protein>
    <submittedName>
        <fullName evidence="15">Sensor histidine kinase</fullName>
        <ecNumber evidence="15">2.7.13.3</ecNumber>
    </submittedName>
</protein>
<evidence type="ECO:0000256" key="5">
    <source>
        <dbReference type="ARBA" id="ARBA00022692"/>
    </source>
</evidence>
<dbReference type="EC" id="2.7.13.3" evidence="15"/>
<reference evidence="16" key="1">
    <citation type="journal article" date="2019" name="Int. J. Syst. Evol. Microbiol.">
        <title>The Global Catalogue of Microorganisms (GCM) 10K type strain sequencing project: providing services to taxonomists for standard genome sequencing and annotation.</title>
        <authorList>
            <consortium name="The Broad Institute Genomics Platform"/>
            <consortium name="The Broad Institute Genome Sequencing Center for Infectious Disease"/>
            <person name="Wu L."/>
            <person name="Ma J."/>
        </authorList>
    </citation>
    <scope>NUCLEOTIDE SEQUENCE [LARGE SCALE GENOMIC DNA]</scope>
    <source>
        <strain evidence="16">KCTC 12907</strain>
    </source>
</reference>
<dbReference type="Gene3D" id="3.30.450.20">
    <property type="entry name" value="PAS domain"/>
    <property type="match status" value="1"/>
</dbReference>
<dbReference type="CDD" id="cd06225">
    <property type="entry name" value="HAMP"/>
    <property type="match status" value="1"/>
</dbReference>
<dbReference type="SUPFAM" id="SSF55874">
    <property type="entry name" value="ATPase domain of HSP90 chaperone/DNA topoisomerase II/histidine kinase"/>
    <property type="match status" value="1"/>
</dbReference>
<keyword evidence="10" id="KW-0902">Two-component regulatory system</keyword>
<dbReference type="InterPro" id="IPR036890">
    <property type="entry name" value="HATPase_C_sf"/>
</dbReference>
<dbReference type="InterPro" id="IPR010559">
    <property type="entry name" value="Sig_transdc_His_kin_internal"/>
</dbReference>
<proteinExistence type="predicted"/>
<evidence type="ECO:0000256" key="13">
    <source>
        <dbReference type="SAM" id="Phobius"/>
    </source>
</evidence>
<dbReference type="RefSeq" id="WP_378048573.1">
    <property type="nucleotide sequence ID" value="NZ_JBHMDN010000017.1"/>
</dbReference>
<evidence type="ECO:0000256" key="7">
    <source>
        <dbReference type="ARBA" id="ARBA00022777"/>
    </source>
</evidence>
<evidence type="ECO:0000313" key="15">
    <source>
        <dbReference type="EMBL" id="MFC7152069.1"/>
    </source>
</evidence>
<dbReference type="InterPro" id="IPR003594">
    <property type="entry name" value="HATPase_dom"/>
</dbReference>
<accession>A0ABW2FJA7</accession>
<comment type="caution">
    <text evidence="15">The sequence shown here is derived from an EMBL/GenBank/DDBJ whole genome shotgun (WGS) entry which is preliminary data.</text>
</comment>
<dbReference type="PANTHER" id="PTHR34220">
    <property type="entry name" value="SENSOR HISTIDINE KINASE YPDA"/>
    <property type="match status" value="1"/>
</dbReference>
<evidence type="ECO:0000256" key="12">
    <source>
        <dbReference type="SAM" id="MobiDB-lite"/>
    </source>
</evidence>
<evidence type="ECO:0000313" key="16">
    <source>
        <dbReference type="Proteomes" id="UP001596378"/>
    </source>
</evidence>
<feature type="transmembrane region" description="Helical" evidence="13">
    <location>
        <begin position="23"/>
        <end position="43"/>
    </location>
</feature>
<dbReference type="Pfam" id="PF00672">
    <property type="entry name" value="HAMP"/>
    <property type="match status" value="1"/>
</dbReference>
<keyword evidence="9 13" id="KW-1133">Transmembrane helix</keyword>
<dbReference type="Gene3D" id="3.30.565.10">
    <property type="entry name" value="Histidine kinase-like ATPase, C-terminal domain"/>
    <property type="match status" value="1"/>
</dbReference>
<keyword evidence="3" id="KW-0597">Phosphoprotein</keyword>
<keyword evidence="8" id="KW-0067">ATP-binding</keyword>
<feature type="domain" description="HAMP" evidence="14">
    <location>
        <begin position="356"/>
        <end position="408"/>
    </location>
</feature>
<evidence type="ECO:0000256" key="3">
    <source>
        <dbReference type="ARBA" id="ARBA00022553"/>
    </source>
</evidence>
<dbReference type="SUPFAM" id="SSF158472">
    <property type="entry name" value="HAMP domain-like"/>
    <property type="match status" value="1"/>
</dbReference>
<dbReference type="Pfam" id="PF02743">
    <property type="entry name" value="dCache_1"/>
    <property type="match status" value="1"/>
</dbReference>
<evidence type="ECO:0000256" key="1">
    <source>
        <dbReference type="ARBA" id="ARBA00004651"/>
    </source>
</evidence>
<keyword evidence="16" id="KW-1185">Reference proteome</keyword>
<evidence type="ECO:0000256" key="4">
    <source>
        <dbReference type="ARBA" id="ARBA00022679"/>
    </source>
</evidence>
<dbReference type="SMART" id="SM00304">
    <property type="entry name" value="HAMP"/>
    <property type="match status" value="1"/>
</dbReference>
<dbReference type="EMBL" id="JBHTAI010000020">
    <property type="protein sequence ID" value="MFC7152069.1"/>
    <property type="molecule type" value="Genomic_DNA"/>
</dbReference>
<dbReference type="Proteomes" id="UP001596378">
    <property type="component" value="Unassembled WGS sequence"/>
</dbReference>
<organism evidence="15 16">
    <name type="scientific">Cohnella cellulosilytica</name>
    <dbReference type="NCBI Taxonomy" id="986710"/>
    <lineage>
        <taxon>Bacteria</taxon>
        <taxon>Bacillati</taxon>
        <taxon>Bacillota</taxon>
        <taxon>Bacilli</taxon>
        <taxon>Bacillales</taxon>
        <taxon>Paenibacillaceae</taxon>
        <taxon>Cohnella</taxon>
    </lineage>
</organism>
<comment type="subcellular location">
    <subcellularLocation>
        <location evidence="1">Cell membrane</location>
        <topology evidence="1">Multi-pass membrane protein</topology>
    </subcellularLocation>
</comment>
<gene>
    <name evidence="15" type="ORF">ACFQMJ_26345</name>
</gene>
<evidence type="ECO:0000256" key="2">
    <source>
        <dbReference type="ARBA" id="ARBA00022475"/>
    </source>
</evidence>
<dbReference type="InterPro" id="IPR003660">
    <property type="entry name" value="HAMP_dom"/>
</dbReference>
<dbReference type="PROSITE" id="PS50885">
    <property type="entry name" value="HAMP"/>
    <property type="match status" value="1"/>
</dbReference>
<dbReference type="Gene3D" id="6.10.340.10">
    <property type="match status" value="1"/>
</dbReference>
<dbReference type="InterPro" id="IPR050640">
    <property type="entry name" value="Bact_2-comp_sensor_kinase"/>
</dbReference>
<name>A0ABW2FJA7_9BACL</name>
<evidence type="ECO:0000256" key="10">
    <source>
        <dbReference type="ARBA" id="ARBA00023012"/>
    </source>
</evidence>
<dbReference type="CDD" id="cd12912">
    <property type="entry name" value="PDC2_MCP_like"/>
    <property type="match status" value="1"/>
</dbReference>